<reference evidence="3" key="1">
    <citation type="journal article" date="2023" name="Mol. Biol. Evol.">
        <title>Third-Generation Sequencing Reveals the Adaptive Role of the Epigenome in Three Deep-Sea Polychaetes.</title>
        <authorList>
            <person name="Perez M."/>
            <person name="Aroh O."/>
            <person name="Sun Y."/>
            <person name="Lan Y."/>
            <person name="Juniper S.K."/>
            <person name="Young C.R."/>
            <person name="Angers B."/>
            <person name="Qian P.Y."/>
        </authorList>
    </citation>
    <scope>NUCLEOTIDE SEQUENCE</scope>
    <source>
        <strain evidence="3">R07B-5</strain>
    </source>
</reference>
<keyword evidence="1" id="KW-0175">Coiled coil</keyword>
<organism evidence="3 4">
    <name type="scientific">Ridgeia piscesae</name>
    <name type="common">Tubeworm</name>
    <dbReference type="NCBI Taxonomy" id="27915"/>
    <lineage>
        <taxon>Eukaryota</taxon>
        <taxon>Metazoa</taxon>
        <taxon>Spiralia</taxon>
        <taxon>Lophotrochozoa</taxon>
        <taxon>Annelida</taxon>
        <taxon>Polychaeta</taxon>
        <taxon>Sedentaria</taxon>
        <taxon>Canalipalpata</taxon>
        <taxon>Sabellida</taxon>
        <taxon>Siboglinidae</taxon>
        <taxon>Ridgeia</taxon>
    </lineage>
</organism>
<feature type="region of interest" description="Disordered" evidence="2">
    <location>
        <begin position="124"/>
        <end position="150"/>
    </location>
</feature>
<evidence type="ECO:0000256" key="1">
    <source>
        <dbReference type="SAM" id="Coils"/>
    </source>
</evidence>
<proteinExistence type="predicted"/>
<dbReference type="AlphaFoldDB" id="A0AAD9ULC4"/>
<protein>
    <submittedName>
        <fullName evidence="3">Uncharacterized protein</fullName>
    </submittedName>
</protein>
<evidence type="ECO:0000313" key="4">
    <source>
        <dbReference type="Proteomes" id="UP001209878"/>
    </source>
</evidence>
<feature type="coiled-coil region" evidence="1">
    <location>
        <begin position="45"/>
        <end position="72"/>
    </location>
</feature>
<accession>A0AAD9ULC4</accession>
<name>A0AAD9ULC4_RIDPI</name>
<sequence>MSEDRSERPAERRLEELQQLVSQKDAHIHRLHAKIRGYETLGSVCQEKIIECQRLECQVKELKTQVALLQTGAVPGSQQDHGASRSQTGTCTDAQCQTEDSYLSLSSIDTLSLSLVSVSVSGTDSAPTETALTSQGGRLESPALPSAGPPCSVGETVAQVCRSVKNSVSDTREDTPLSSQLDQLTIAVRKLEKQYFTQQTVVDGLNNENNRLKSASSEKDQQIVALR</sequence>
<feature type="compositionally biased region" description="Polar residues" evidence="2">
    <location>
        <begin position="126"/>
        <end position="136"/>
    </location>
</feature>
<evidence type="ECO:0000313" key="3">
    <source>
        <dbReference type="EMBL" id="KAK2193718.1"/>
    </source>
</evidence>
<evidence type="ECO:0000256" key="2">
    <source>
        <dbReference type="SAM" id="MobiDB-lite"/>
    </source>
</evidence>
<gene>
    <name evidence="3" type="ORF">NP493_7g00022</name>
</gene>
<dbReference type="Proteomes" id="UP001209878">
    <property type="component" value="Unassembled WGS sequence"/>
</dbReference>
<dbReference type="EMBL" id="JAODUO010000007">
    <property type="protein sequence ID" value="KAK2193718.1"/>
    <property type="molecule type" value="Genomic_DNA"/>
</dbReference>
<keyword evidence="4" id="KW-1185">Reference proteome</keyword>
<comment type="caution">
    <text evidence="3">The sequence shown here is derived from an EMBL/GenBank/DDBJ whole genome shotgun (WGS) entry which is preliminary data.</text>
</comment>